<sequence>MMQLIRFSLASSALVALASLSTIKIVEALPTNVRLTRSFARDVQLTTDALILGKNTELGGRMRAADDKLEQLMIRASRTIEGGQGGQVDKRQPVTDSSFSDIVLRDIAASKTVSVNSRLLGPCSNCACGINCPSTCCGLKEVRTEPVGHLATFREQSDMPSAKREIDGSQGSQLIERQVTTDTMSKGLVILRDINPCHSCDCQTGCPAGCCGLDKVGMQTGRQWSNRKVGTGEGGRTIERKLEIDAPAEGIEIRAEGGDDH</sequence>
<evidence type="ECO:0000313" key="3">
    <source>
        <dbReference type="Proteomes" id="UP000245884"/>
    </source>
</evidence>
<dbReference type="RefSeq" id="XP_025361906.1">
    <property type="nucleotide sequence ID" value="XM_025508850.1"/>
</dbReference>
<proteinExistence type="predicted"/>
<feature type="chain" id="PRO_5016362519" description="4Fe-4S ferredoxin-type domain-containing protein" evidence="1">
    <location>
        <begin position="29"/>
        <end position="261"/>
    </location>
</feature>
<reference evidence="2 3" key="1">
    <citation type="journal article" date="2018" name="Mol. Biol. Evol.">
        <title>Broad Genomic Sampling Reveals a Smut Pathogenic Ancestry of the Fungal Clade Ustilaginomycotina.</title>
        <authorList>
            <person name="Kijpornyongpan T."/>
            <person name="Mondo S.J."/>
            <person name="Barry K."/>
            <person name="Sandor L."/>
            <person name="Lee J."/>
            <person name="Lipzen A."/>
            <person name="Pangilinan J."/>
            <person name="LaButti K."/>
            <person name="Hainaut M."/>
            <person name="Henrissat B."/>
            <person name="Grigoriev I.V."/>
            <person name="Spatafora J.W."/>
            <person name="Aime M.C."/>
        </authorList>
    </citation>
    <scope>NUCLEOTIDE SEQUENCE [LARGE SCALE GENOMIC DNA]</scope>
    <source>
        <strain evidence="2 3">MCA 5214</strain>
    </source>
</reference>
<dbReference type="EMBL" id="KZ819668">
    <property type="protein sequence ID" value="PWN27294.1"/>
    <property type="molecule type" value="Genomic_DNA"/>
</dbReference>
<accession>A0A316UQP4</accession>
<dbReference type="GeneID" id="37030673"/>
<organism evidence="2 3">
    <name type="scientific">Jaminaea rosea</name>
    <dbReference type="NCBI Taxonomy" id="1569628"/>
    <lineage>
        <taxon>Eukaryota</taxon>
        <taxon>Fungi</taxon>
        <taxon>Dikarya</taxon>
        <taxon>Basidiomycota</taxon>
        <taxon>Ustilaginomycotina</taxon>
        <taxon>Exobasidiomycetes</taxon>
        <taxon>Microstromatales</taxon>
        <taxon>Microstromatales incertae sedis</taxon>
        <taxon>Jaminaea</taxon>
    </lineage>
</organism>
<protein>
    <recommendedName>
        <fullName evidence="4">4Fe-4S ferredoxin-type domain-containing protein</fullName>
    </recommendedName>
</protein>
<dbReference type="AlphaFoldDB" id="A0A316UQP4"/>
<name>A0A316UQP4_9BASI</name>
<feature type="signal peptide" evidence="1">
    <location>
        <begin position="1"/>
        <end position="28"/>
    </location>
</feature>
<evidence type="ECO:0000313" key="2">
    <source>
        <dbReference type="EMBL" id="PWN27294.1"/>
    </source>
</evidence>
<dbReference type="Proteomes" id="UP000245884">
    <property type="component" value="Unassembled WGS sequence"/>
</dbReference>
<keyword evidence="1" id="KW-0732">Signal</keyword>
<gene>
    <name evidence="2" type="ORF">BDZ90DRAFT_274701</name>
</gene>
<evidence type="ECO:0000256" key="1">
    <source>
        <dbReference type="SAM" id="SignalP"/>
    </source>
</evidence>
<evidence type="ECO:0008006" key="4">
    <source>
        <dbReference type="Google" id="ProtNLM"/>
    </source>
</evidence>
<keyword evidence="3" id="KW-1185">Reference proteome</keyword>